<evidence type="ECO:0000256" key="1">
    <source>
        <dbReference type="ARBA" id="ARBA00004141"/>
    </source>
</evidence>
<feature type="transmembrane region" description="Helical" evidence="6">
    <location>
        <begin position="38"/>
        <end position="57"/>
    </location>
</feature>
<dbReference type="AlphaFoldDB" id="A0A1G2EN01"/>
<evidence type="ECO:0000256" key="5">
    <source>
        <dbReference type="PROSITE-ProRule" id="PRU00339"/>
    </source>
</evidence>
<evidence type="ECO:0000256" key="3">
    <source>
        <dbReference type="ARBA" id="ARBA00022989"/>
    </source>
</evidence>
<dbReference type="Pfam" id="PF04932">
    <property type="entry name" value="Wzy_C"/>
    <property type="match status" value="1"/>
</dbReference>
<dbReference type="EMBL" id="MHMM01000010">
    <property type="protein sequence ID" value="OGZ27175.1"/>
    <property type="molecule type" value="Genomic_DNA"/>
</dbReference>
<evidence type="ECO:0000256" key="2">
    <source>
        <dbReference type="ARBA" id="ARBA00022692"/>
    </source>
</evidence>
<feature type="transmembrane region" description="Helical" evidence="6">
    <location>
        <begin position="77"/>
        <end position="96"/>
    </location>
</feature>
<dbReference type="Gene3D" id="1.25.40.10">
    <property type="entry name" value="Tetratricopeptide repeat domain"/>
    <property type="match status" value="1"/>
</dbReference>
<feature type="transmembrane region" description="Helical" evidence="6">
    <location>
        <begin position="176"/>
        <end position="197"/>
    </location>
</feature>
<dbReference type="Proteomes" id="UP000177740">
    <property type="component" value="Unassembled WGS sequence"/>
</dbReference>
<feature type="transmembrane region" description="Helical" evidence="6">
    <location>
        <begin position="108"/>
        <end position="130"/>
    </location>
</feature>
<evidence type="ECO:0000313" key="9">
    <source>
        <dbReference type="Proteomes" id="UP000177740"/>
    </source>
</evidence>
<organism evidence="8 9">
    <name type="scientific">Candidatus Nealsonbacteria bacterium RIFOXYB1_FULL_40_15</name>
    <dbReference type="NCBI Taxonomy" id="1801677"/>
    <lineage>
        <taxon>Bacteria</taxon>
        <taxon>Candidatus Nealsoniibacteriota</taxon>
    </lineage>
</organism>
<dbReference type="STRING" id="1801677.A2365_00705"/>
<reference evidence="8 9" key="1">
    <citation type="journal article" date="2016" name="Nat. Commun.">
        <title>Thousands of microbial genomes shed light on interconnected biogeochemical processes in an aquifer system.</title>
        <authorList>
            <person name="Anantharaman K."/>
            <person name="Brown C.T."/>
            <person name="Hug L.A."/>
            <person name="Sharon I."/>
            <person name="Castelle C.J."/>
            <person name="Probst A.J."/>
            <person name="Thomas B.C."/>
            <person name="Singh A."/>
            <person name="Wilkins M.J."/>
            <person name="Karaoz U."/>
            <person name="Brodie E.L."/>
            <person name="Williams K.H."/>
            <person name="Hubbard S.S."/>
            <person name="Banfield J.F."/>
        </authorList>
    </citation>
    <scope>NUCLEOTIDE SEQUENCE [LARGE SCALE GENOMIC DNA]</scope>
</reference>
<evidence type="ECO:0000313" key="8">
    <source>
        <dbReference type="EMBL" id="OGZ27175.1"/>
    </source>
</evidence>
<sequence>MVIPDKYYKVFLYSFCFILLLPFFSAPPWLHPSAWGKAIIFRIISSILIFLFIYLLASKKGYIKREDFLDKKSGVFWPSWTLAVFLALVFISVIFSKDPFYSFWESPFRGGGFLNYFLCVATAILAFLIIKKGDWPRIWFFATISGILVSFVAVFQKFGIFSKTIIPYAERPPGTMGGPTFLAVYLLLLAFAALSFLFKEKGWKKIFYVFAFILFFYVILLTGSRASYFGLLAGILYFLFFFPQKKLWAVKIIAVLILFLAVYSVYRVNYVSRDLFLPALNNNKEAQELLNRMSVRLFLEDPRFSAWKLSAEAIKENPVLGWGPENYSIAFDKYYDPALPFINRAWGSWYDKAHNFLIDIAVSSGIPALIAFLSFIAVLFLKLRKSEDPLMSHGVRTSIFAYFGANLFSFDTFSTYLIFFFVIAFGLKIISKDELGEEKKRADVSLWKTGLIFVSFFVLIAFLWHGCLKPLKINKEINYADFYLKQGNCDKALEKMGIIASSKSIIDSYLRLQYTDIIRGCIQQNAKTKAELAPLAVSILKEEKELRPFYTRTWITLASYLNALDKAEEAILAFEGALELSPKREESFSGLIDSLFLSKNYERATKEADKCLDNIPESALCWWKKSLSHIYLEELDNADFAEKEAIKRGFNPISPKPISETIIAYMDLALKTKDKKIKEASYLKLADCYQKLILYVDYNNYQYHASLAYAYKELGETKKAKEEALVVIKLAPELKSQVEEFIKNLTK</sequence>
<evidence type="ECO:0000259" key="7">
    <source>
        <dbReference type="Pfam" id="PF04932"/>
    </source>
</evidence>
<dbReference type="SUPFAM" id="SSF48452">
    <property type="entry name" value="TPR-like"/>
    <property type="match status" value="1"/>
</dbReference>
<name>A0A1G2EN01_9BACT</name>
<dbReference type="InterPro" id="IPR051533">
    <property type="entry name" value="WaaL-like"/>
</dbReference>
<evidence type="ECO:0000256" key="6">
    <source>
        <dbReference type="SAM" id="Phobius"/>
    </source>
</evidence>
<feature type="transmembrane region" description="Helical" evidence="6">
    <location>
        <begin position="7"/>
        <end position="26"/>
    </location>
</feature>
<dbReference type="PROSITE" id="PS50005">
    <property type="entry name" value="TPR"/>
    <property type="match status" value="1"/>
</dbReference>
<dbReference type="GO" id="GO:0016020">
    <property type="term" value="C:membrane"/>
    <property type="evidence" value="ECO:0007669"/>
    <property type="project" value="UniProtKB-SubCell"/>
</dbReference>
<feature type="transmembrane region" description="Helical" evidence="6">
    <location>
        <begin position="248"/>
        <end position="266"/>
    </location>
</feature>
<keyword evidence="3 6" id="KW-1133">Transmembrane helix</keyword>
<protein>
    <recommendedName>
        <fullName evidence="7">O-antigen ligase-related domain-containing protein</fullName>
    </recommendedName>
</protein>
<dbReference type="InterPro" id="IPR011990">
    <property type="entry name" value="TPR-like_helical_dom_sf"/>
</dbReference>
<feature type="transmembrane region" description="Helical" evidence="6">
    <location>
        <begin position="446"/>
        <end position="464"/>
    </location>
</feature>
<feature type="transmembrane region" description="Helical" evidence="6">
    <location>
        <begin position="137"/>
        <end position="156"/>
    </location>
</feature>
<comment type="caution">
    <text evidence="8">The sequence shown here is derived from an EMBL/GenBank/DDBJ whole genome shotgun (WGS) entry which is preliminary data.</text>
</comment>
<feature type="transmembrane region" description="Helical" evidence="6">
    <location>
        <begin position="209"/>
        <end position="242"/>
    </location>
</feature>
<keyword evidence="4 6" id="KW-0472">Membrane</keyword>
<keyword evidence="2 6" id="KW-0812">Transmembrane</keyword>
<comment type="subcellular location">
    <subcellularLocation>
        <location evidence="1">Membrane</location>
        <topology evidence="1">Multi-pass membrane protein</topology>
    </subcellularLocation>
</comment>
<dbReference type="PANTHER" id="PTHR37422">
    <property type="entry name" value="TEICHURONIC ACID BIOSYNTHESIS PROTEIN TUAE"/>
    <property type="match status" value="1"/>
</dbReference>
<feature type="domain" description="O-antigen ligase-related" evidence="7">
    <location>
        <begin position="210"/>
        <end position="373"/>
    </location>
</feature>
<feature type="transmembrane region" description="Helical" evidence="6">
    <location>
        <begin position="356"/>
        <end position="380"/>
    </location>
</feature>
<dbReference type="InterPro" id="IPR007016">
    <property type="entry name" value="O-antigen_ligase-rel_domated"/>
</dbReference>
<proteinExistence type="predicted"/>
<evidence type="ECO:0000256" key="4">
    <source>
        <dbReference type="ARBA" id="ARBA00023136"/>
    </source>
</evidence>
<keyword evidence="5" id="KW-0802">TPR repeat</keyword>
<feature type="repeat" description="TPR" evidence="5">
    <location>
        <begin position="551"/>
        <end position="584"/>
    </location>
</feature>
<accession>A0A1G2EN01</accession>
<gene>
    <name evidence="8" type="ORF">A2365_00705</name>
</gene>
<dbReference type="PANTHER" id="PTHR37422:SF13">
    <property type="entry name" value="LIPOPOLYSACCHARIDE BIOSYNTHESIS PROTEIN PA4999-RELATED"/>
    <property type="match status" value="1"/>
</dbReference>
<feature type="transmembrane region" description="Helical" evidence="6">
    <location>
        <begin position="400"/>
        <end position="425"/>
    </location>
</feature>
<dbReference type="InterPro" id="IPR019734">
    <property type="entry name" value="TPR_rpt"/>
</dbReference>